<dbReference type="InterPro" id="IPR002018">
    <property type="entry name" value="CarbesteraseB"/>
</dbReference>
<evidence type="ECO:0000256" key="3">
    <source>
        <dbReference type="RuleBase" id="RU361235"/>
    </source>
</evidence>
<dbReference type="InterPro" id="IPR019826">
    <property type="entry name" value="Carboxylesterase_B_AS"/>
</dbReference>
<proteinExistence type="inferred from homology"/>
<evidence type="ECO:0000256" key="4">
    <source>
        <dbReference type="SAM" id="MobiDB-lite"/>
    </source>
</evidence>
<dbReference type="PANTHER" id="PTHR11559">
    <property type="entry name" value="CARBOXYLESTERASE"/>
    <property type="match status" value="1"/>
</dbReference>
<dbReference type="InterPro" id="IPR019819">
    <property type="entry name" value="Carboxylesterase_B_CS"/>
</dbReference>
<evidence type="ECO:0000313" key="7">
    <source>
        <dbReference type="Proteomes" id="UP001172684"/>
    </source>
</evidence>
<keyword evidence="3" id="KW-0732">Signal</keyword>
<feature type="region of interest" description="Disordered" evidence="4">
    <location>
        <begin position="113"/>
        <end position="132"/>
    </location>
</feature>
<dbReference type="EMBL" id="JAPDRL010000023">
    <property type="protein sequence ID" value="KAJ9665949.1"/>
    <property type="molecule type" value="Genomic_DNA"/>
</dbReference>
<comment type="caution">
    <text evidence="6">The sequence shown here is derived from an EMBL/GenBank/DDBJ whole genome shotgun (WGS) entry which is preliminary data.</text>
</comment>
<evidence type="ECO:0000256" key="2">
    <source>
        <dbReference type="ARBA" id="ARBA00022801"/>
    </source>
</evidence>
<name>A0ABQ9NU50_9PEZI</name>
<dbReference type="SUPFAM" id="SSF53474">
    <property type="entry name" value="alpha/beta-Hydrolases"/>
    <property type="match status" value="1"/>
</dbReference>
<gene>
    <name evidence="6" type="ORF">H2201_003860</name>
</gene>
<dbReference type="PROSITE" id="PS00941">
    <property type="entry name" value="CARBOXYLESTERASE_B_2"/>
    <property type="match status" value="1"/>
</dbReference>
<reference evidence="6" key="1">
    <citation type="submission" date="2022-10" db="EMBL/GenBank/DDBJ databases">
        <title>Culturing micro-colonial fungi from biological soil crusts in the Mojave desert and describing Neophaeococcomyces mojavensis, and introducing the new genera and species Taxawa tesnikishii.</title>
        <authorList>
            <person name="Kurbessoian T."/>
            <person name="Stajich J.E."/>
        </authorList>
    </citation>
    <scope>NUCLEOTIDE SEQUENCE</scope>
    <source>
        <strain evidence="6">TK_1</strain>
    </source>
</reference>
<dbReference type="PROSITE" id="PS00122">
    <property type="entry name" value="CARBOXYLESTERASE_B_1"/>
    <property type="match status" value="1"/>
</dbReference>
<dbReference type="Gene3D" id="3.40.50.1820">
    <property type="entry name" value="alpha/beta hydrolase"/>
    <property type="match status" value="1"/>
</dbReference>
<dbReference type="Proteomes" id="UP001172684">
    <property type="component" value="Unassembled WGS sequence"/>
</dbReference>
<keyword evidence="7" id="KW-1185">Reference proteome</keyword>
<feature type="domain" description="Carboxylesterase type B" evidence="5">
    <location>
        <begin position="44"/>
        <end position="512"/>
    </location>
</feature>
<dbReference type="InterPro" id="IPR050309">
    <property type="entry name" value="Type-B_Carboxylest/Lipase"/>
</dbReference>
<dbReference type="Pfam" id="PF00135">
    <property type="entry name" value="COesterase"/>
    <property type="match status" value="1"/>
</dbReference>
<feature type="compositionally biased region" description="Low complexity" evidence="4">
    <location>
        <begin position="113"/>
        <end position="124"/>
    </location>
</feature>
<evidence type="ECO:0000256" key="1">
    <source>
        <dbReference type="ARBA" id="ARBA00005964"/>
    </source>
</evidence>
<accession>A0ABQ9NU50</accession>
<dbReference type="InterPro" id="IPR029058">
    <property type="entry name" value="AB_hydrolase_fold"/>
</dbReference>
<evidence type="ECO:0000259" key="5">
    <source>
        <dbReference type="Pfam" id="PF00135"/>
    </source>
</evidence>
<comment type="similarity">
    <text evidence="1 3">Belongs to the type-B carboxylesterase/lipase family.</text>
</comment>
<feature type="signal peptide" evidence="3">
    <location>
        <begin position="1"/>
        <end position="20"/>
    </location>
</feature>
<keyword evidence="2 3" id="KW-0378">Hydrolase</keyword>
<organism evidence="6 7">
    <name type="scientific">Coniosporium apollinis</name>
    <dbReference type="NCBI Taxonomy" id="61459"/>
    <lineage>
        <taxon>Eukaryota</taxon>
        <taxon>Fungi</taxon>
        <taxon>Dikarya</taxon>
        <taxon>Ascomycota</taxon>
        <taxon>Pezizomycotina</taxon>
        <taxon>Dothideomycetes</taxon>
        <taxon>Dothideomycetes incertae sedis</taxon>
        <taxon>Coniosporium</taxon>
    </lineage>
</organism>
<dbReference type="EC" id="3.1.1.-" evidence="3"/>
<protein>
    <recommendedName>
        <fullName evidence="3">Carboxylic ester hydrolase</fullName>
        <ecNumber evidence="3">3.1.1.-</ecNumber>
    </recommendedName>
</protein>
<feature type="chain" id="PRO_5045011113" description="Carboxylic ester hydrolase" evidence="3">
    <location>
        <begin position="21"/>
        <end position="556"/>
    </location>
</feature>
<evidence type="ECO:0000313" key="6">
    <source>
        <dbReference type="EMBL" id="KAJ9665949.1"/>
    </source>
</evidence>
<sequence length="556" mass="59942">MRSYGLQLLASVTLLGLATAQQNDSLPIVDLGYELHQAAYYNESGRFYNFSNIRYAAPPLGNLRFAAPQPPAVNRSEVQTGSVGRICPQAAGAWSLIAAQFVENYLLGRPFNGTTPSSNSSGSTRIPPQDPRTSEDCLFLDVVVPEEVFGNAGHGFGAPVLVWIYGGGYTGGSKSGSGNPAGLLARGENSTAEGVIYVSMNYRLGAFGWLSGPTLQSNGTANAGLHDQRLALEWIQDNIHLFGGDPNRVTVFGESAGGGSIMHQITAYGGKNGSVPFQQAIPQSPGWAPQTSNYQQEQQLNAFLALLNVSTIQEARELPSEALITANLIQVGRSPYGTFTYGPTVDGDFVPALPGVSLLHGNFDRRVRVMVGHNANEGLLFTSPFVTNDTAYEAYIRRNLPSATTDVVNYITNTLYPPVFDGSEGYTDQIGRTSKTLSEQVFTCNSNYLGRAYGNETYAYFFAVPPALHGQDIAYTYYNGPSRSVVNQTVALVLQEFITSFAATGRPSAEGVEGVPMFDLYGPEASIINLNVTGITDGIDRTANERCLWWQKALYF</sequence>